<protein>
    <recommendedName>
        <fullName evidence="2">Replication factor A C-terminal domain-containing protein</fullName>
    </recommendedName>
</protein>
<dbReference type="InterPro" id="IPR012340">
    <property type="entry name" value="NA-bd_OB-fold"/>
</dbReference>
<gene>
    <name evidence="1" type="ORF">S12H4_32985</name>
</gene>
<comment type="caution">
    <text evidence="1">The sequence shown here is derived from an EMBL/GenBank/DDBJ whole genome shotgun (WGS) entry which is preliminary data.</text>
</comment>
<evidence type="ECO:0008006" key="2">
    <source>
        <dbReference type="Google" id="ProtNLM"/>
    </source>
</evidence>
<dbReference type="EMBL" id="BARW01019399">
    <property type="protein sequence ID" value="GAI94843.1"/>
    <property type="molecule type" value="Genomic_DNA"/>
</dbReference>
<dbReference type="SUPFAM" id="SSF50249">
    <property type="entry name" value="Nucleic acid-binding proteins"/>
    <property type="match status" value="1"/>
</dbReference>
<evidence type="ECO:0000313" key="1">
    <source>
        <dbReference type="EMBL" id="GAI94843.1"/>
    </source>
</evidence>
<organism evidence="1">
    <name type="scientific">marine sediment metagenome</name>
    <dbReference type="NCBI Taxonomy" id="412755"/>
    <lineage>
        <taxon>unclassified sequences</taxon>
        <taxon>metagenomes</taxon>
        <taxon>ecological metagenomes</taxon>
    </lineage>
</organism>
<proteinExistence type="predicted"/>
<name>X1SPG9_9ZZZZ</name>
<sequence length="184" mass="20875">SVVEIGNGSMRSNEIHLGSFSELKLSKEILENIKTEKVVKRKNIVDFRLSDSASTRAFVVQAFEPKFFTVCPECKKKAVSEGENFVCQEHGKVVPEKRALINIVLDDGTESIRSVLFHEALPKLGITELEDTEKLLLQKEGLLGKEMIFLGDVRLNKFFNNPEFVIEDVREINHDDLIAELEKE</sequence>
<accession>X1SPG9</accession>
<dbReference type="Gene3D" id="2.40.50.140">
    <property type="entry name" value="Nucleic acid-binding proteins"/>
    <property type="match status" value="1"/>
</dbReference>
<dbReference type="AlphaFoldDB" id="X1SPG9"/>
<feature type="non-terminal residue" evidence="1">
    <location>
        <position position="1"/>
    </location>
</feature>
<reference evidence="1" key="1">
    <citation type="journal article" date="2014" name="Front. Microbiol.">
        <title>High frequency of phylogenetically diverse reductive dehalogenase-homologous genes in deep subseafloor sedimentary metagenomes.</title>
        <authorList>
            <person name="Kawai M."/>
            <person name="Futagami T."/>
            <person name="Toyoda A."/>
            <person name="Takaki Y."/>
            <person name="Nishi S."/>
            <person name="Hori S."/>
            <person name="Arai W."/>
            <person name="Tsubouchi T."/>
            <person name="Morono Y."/>
            <person name="Uchiyama I."/>
            <person name="Ito T."/>
            <person name="Fujiyama A."/>
            <person name="Inagaki F."/>
            <person name="Takami H."/>
        </authorList>
    </citation>
    <scope>NUCLEOTIDE SEQUENCE</scope>
    <source>
        <strain evidence="1">Expedition CK06-06</strain>
    </source>
</reference>